<keyword evidence="1" id="KW-1133">Transmembrane helix</keyword>
<accession>A0A455W2L7</accession>
<dbReference type="AlphaFoldDB" id="A0A455W2L7"/>
<protein>
    <submittedName>
        <fullName evidence="2">Uncharacterized protein</fullName>
    </submittedName>
</protein>
<sequence>MRSKMTKAEKGWAVVSTVWVILVFVAAINESRGKIIDDDFLSIFLLFGALPIVIGWGIRWARQERPEG</sequence>
<reference evidence="2" key="1">
    <citation type="submission" date="2019-03" db="EMBL/GenBank/DDBJ databases">
        <title>Whole genome analysis of nitrate-reducing bacteria Marinobacter hydrocarbonoclasticus YB03.</title>
        <authorList>
            <person name="Azam A.H."/>
            <person name="Yuk S.R."/>
            <person name="Kamarisima K."/>
            <person name="Miyanaga K."/>
            <person name="Tanji Y."/>
        </authorList>
    </citation>
    <scope>NUCLEOTIDE SEQUENCE</scope>
    <source>
        <strain evidence="2">YB03</strain>
    </source>
</reference>
<gene>
    <name evidence="2" type="ORF">YBY_08690</name>
</gene>
<name>A0A455W2L7_MARNT</name>
<dbReference type="EMBL" id="AP019537">
    <property type="protein sequence ID" value="BBJ03021.1"/>
    <property type="molecule type" value="Genomic_DNA"/>
</dbReference>
<feature type="transmembrane region" description="Helical" evidence="1">
    <location>
        <begin position="40"/>
        <end position="58"/>
    </location>
</feature>
<evidence type="ECO:0000256" key="1">
    <source>
        <dbReference type="SAM" id="Phobius"/>
    </source>
</evidence>
<keyword evidence="1" id="KW-0812">Transmembrane</keyword>
<organism evidence="2">
    <name type="scientific">Marinobacter nauticus</name>
    <name type="common">Marinobacter hydrocarbonoclasticus</name>
    <name type="synonym">Marinobacter aquaeolei</name>
    <dbReference type="NCBI Taxonomy" id="2743"/>
    <lineage>
        <taxon>Bacteria</taxon>
        <taxon>Pseudomonadati</taxon>
        <taxon>Pseudomonadota</taxon>
        <taxon>Gammaproteobacteria</taxon>
        <taxon>Pseudomonadales</taxon>
        <taxon>Marinobacteraceae</taxon>
        <taxon>Marinobacter</taxon>
    </lineage>
</organism>
<feature type="transmembrane region" description="Helical" evidence="1">
    <location>
        <begin position="12"/>
        <end position="28"/>
    </location>
</feature>
<proteinExistence type="predicted"/>
<evidence type="ECO:0000313" key="2">
    <source>
        <dbReference type="EMBL" id="BBJ03021.1"/>
    </source>
</evidence>
<keyword evidence="1" id="KW-0472">Membrane</keyword>